<protein>
    <submittedName>
        <fullName evidence="1">Uncharacterized protein</fullName>
    </submittedName>
</protein>
<sequence length="56" mass="6157">MASWLSISQNFFSQPDKSLHANDAATGVDDSINRIPAVVGITLYFENILIISFVQT</sequence>
<evidence type="ECO:0000313" key="2">
    <source>
        <dbReference type="Proteomes" id="UP000198329"/>
    </source>
</evidence>
<evidence type="ECO:0000313" key="1">
    <source>
        <dbReference type="EMBL" id="ASM54122.1"/>
    </source>
</evidence>
<reference evidence="1 2" key="1">
    <citation type="submission" date="2015-03" db="EMBL/GenBank/DDBJ databases">
        <authorList>
            <person name="Xie B.-B."/>
            <person name="Rong J.-C."/>
            <person name="Qin Q.-L."/>
            <person name="Zhang Y.-Z."/>
        </authorList>
    </citation>
    <scope>NUCLEOTIDE SEQUENCE [LARGE SCALE GENOMIC DNA]</scope>
    <source>
        <strain evidence="1 2">KMM 661</strain>
    </source>
</reference>
<organism evidence="1 2">
    <name type="scientific">Pseudoalteromonas nigrifaciens</name>
    <dbReference type="NCBI Taxonomy" id="28109"/>
    <lineage>
        <taxon>Bacteria</taxon>
        <taxon>Pseudomonadati</taxon>
        <taxon>Pseudomonadota</taxon>
        <taxon>Gammaproteobacteria</taxon>
        <taxon>Alteromonadales</taxon>
        <taxon>Pseudoalteromonadaceae</taxon>
        <taxon>Pseudoalteromonas</taxon>
    </lineage>
</organism>
<dbReference type="Proteomes" id="UP000198329">
    <property type="component" value="Chromosome I"/>
</dbReference>
<gene>
    <name evidence="1" type="ORF">PNIG_a2061</name>
</gene>
<proteinExistence type="predicted"/>
<accession>A0AAC9XXK3</accession>
<dbReference type="KEGG" id="png:PNIG_a2061"/>
<dbReference type="AlphaFoldDB" id="A0AAC9XXK3"/>
<dbReference type="EMBL" id="CP011036">
    <property type="protein sequence ID" value="ASM54122.1"/>
    <property type="molecule type" value="Genomic_DNA"/>
</dbReference>
<keyword evidence="2" id="KW-1185">Reference proteome</keyword>
<name>A0AAC9XXK3_9GAMM</name>